<reference evidence="1 2" key="1">
    <citation type="submission" date="2018-02" db="EMBL/GenBank/DDBJ databases">
        <title>Whole genome sequencing of endophytic bacterium.</title>
        <authorList>
            <person name="Eedara R."/>
            <person name="Podile A.R."/>
        </authorList>
    </citation>
    <scope>NUCLEOTIDE SEQUENCE [LARGE SCALE GENOMIC DNA]</scope>
    <source>
        <strain evidence="1 2">RP1T</strain>
    </source>
</reference>
<dbReference type="OrthoDB" id="8480244at2"/>
<keyword evidence="2" id="KW-1185">Reference proteome</keyword>
<organism evidence="1 2">
    <name type="scientific">Labrys okinawensis</name>
    <dbReference type="NCBI Taxonomy" id="346911"/>
    <lineage>
        <taxon>Bacteria</taxon>
        <taxon>Pseudomonadati</taxon>
        <taxon>Pseudomonadota</taxon>
        <taxon>Alphaproteobacteria</taxon>
        <taxon>Hyphomicrobiales</taxon>
        <taxon>Xanthobacteraceae</taxon>
        <taxon>Labrys</taxon>
    </lineage>
</organism>
<sequence length="202" mass="22134">MNALCSGGGRPMKNTATRDLYGYWDQLRGQRPAPERIDIDPAAIRRVLGDTFIVEIDRNRSFPFRLAGTRMCALLGQELRGASLLDRWSDRTGLADLLTAVSSDLTARVVALNGSTLQGHCLDLELLLLPLHHRGKANSRILGSLTPGEAPYWIGLHPISRFDIVSVEEIPATSRIQRRAALPTGTRRYGHLTLVEGGKASA</sequence>
<dbReference type="Pfam" id="PF07310">
    <property type="entry name" value="PAS_5"/>
    <property type="match status" value="1"/>
</dbReference>
<dbReference type="Proteomes" id="UP000237682">
    <property type="component" value="Unassembled WGS sequence"/>
</dbReference>
<dbReference type="AlphaFoldDB" id="A0A2S9QAS2"/>
<dbReference type="EMBL" id="PUEJ01000005">
    <property type="protein sequence ID" value="PRH86434.1"/>
    <property type="molecule type" value="Genomic_DNA"/>
</dbReference>
<evidence type="ECO:0000313" key="2">
    <source>
        <dbReference type="Proteomes" id="UP000237682"/>
    </source>
</evidence>
<name>A0A2S9QAS2_9HYPH</name>
<accession>A0A2S9QAS2</accession>
<evidence type="ECO:0000313" key="1">
    <source>
        <dbReference type="EMBL" id="PRH86434.1"/>
    </source>
</evidence>
<gene>
    <name evidence="1" type="ORF">C5L14_13895</name>
</gene>
<protein>
    <submittedName>
        <fullName evidence="1">PAS domain-containing protein</fullName>
    </submittedName>
</protein>
<proteinExistence type="predicted"/>
<comment type="caution">
    <text evidence="1">The sequence shown here is derived from an EMBL/GenBank/DDBJ whole genome shotgun (WGS) entry which is preliminary data.</text>
</comment>
<dbReference type="PIRSF" id="PIRSF031878">
    <property type="entry name" value="UCP031878"/>
    <property type="match status" value="1"/>
</dbReference>
<dbReference type="InterPro" id="IPR009922">
    <property type="entry name" value="DUF1457"/>
</dbReference>